<gene>
    <name evidence="1" type="ORF">CONLIGDRAFT_336784</name>
</gene>
<name>A0A1J7JPH9_9PEZI</name>
<dbReference type="InParanoid" id="A0A1J7JPH9"/>
<dbReference type="EMBL" id="KV875097">
    <property type="protein sequence ID" value="OIW29650.1"/>
    <property type="molecule type" value="Genomic_DNA"/>
</dbReference>
<keyword evidence="2" id="KW-1185">Reference proteome</keyword>
<dbReference type="AlphaFoldDB" id="A0A1J7JPH9"/>
<protein>
    <submittedName>
        <fullName evidence="1">Uncharacterized protein</fullName>
    </submittedName>
</protein>
<reference evidence="1 2" key="1">
    <citation type="submission" date="2016-10" db="EMBL/GenBank/DDBJ databases">
        <title>Draft genome sequence of Coniochaeta ligniaria NRRL30616, a lignocellulolytic fungus for bioabatement of inhibitors in plant biomass hydrolysates.</title>
        <authorList>
            <consortium name="DOE Joint Genome Institute"/>
            <person name="Jimenez D.J."/>
            <person name="Hector R.E."/>
            <person name="Riley R."/>
            <person name="Sun H."/>
            <person name="Grigoriev I.V."/>
            <person name="Van Elsas J.D."/>
            <person name="Nichols N.N."/>
        </authorList>
    </citation>
    <scope>NUCLEOTIDE SEQUENCE [LARGE SCALE GENOMIC DNA]</scope>
    <source>
        <strain evidence="1 2">NRRL 30616</strain>
    </source>
</reference>
<accession>A0A1J7JPH9</accession>
<organism evidence="1 2">
    <name type="scientific">Coniochaeta ligniaria NRRL 30616</name>
    <dbReference type="NCBI Taxonomy" id="1408157"/>
    <lineage>
        <taxon>Eukaryota</taxon>
        <taxon>Fungi</taxon>
        <taxon>Dikarya</taxon>
        <taxon>Ascomycota</taxon>
        <taxon>Pezizomycotina</taxon>
        <taxon>Sordariomycetes</taxon>
        <taxon>Sordariomycetidae</taxon>
        <taxon>Coniochaetales</taxon>
        <taxon>Coniochaetaceae</taxon>
        <taxon>Coniochaeta</taxon>
    </lineage>
</organism>
<proteinExistence type="predicted"/>
<evidence type="ECO:0000313" key="1">
    <source>
        <dbReference type="EMBL" id="OIW29650.1"/>
    </source>
</evidence>
<dbReference type="Proteomes" id="UP000182658">
    <property type="component" value="Unassembled WGS sequence"/>
</dbReference>
<evidence type="ECO:0000313" key="2">
    <source>
        <dbReference type="Proteomes" id="UP000182658"/>
    </source>
</evidence>
<sequence length="242" mass="26308">MVQAPACYKNAHAFAILAYDNGLRAKDGSSYISAAGLLMRPRCLASSQGHTLEHAGGPRLHGWHGTCTILRFLGLHPLHHMKIAFGTDFRARHRRISASAVAITASGGRSRLNTKGGVDLGWCPFHTITQPSTLYFKCRSIASVFIRTQCDSSSCSAHRSLYEGECAIVKDDNSCASEQLHHEICSSSSLYGSNGLHQLLSMQPVADWGRRLHDSAAPTTSTESHSLIRQTKRMACSSSARL</sequence>